<keyword evidence="3" id="KW-1185">Reference proteome</keyword>
<name>A0ABR8YU94_9CLOT</name>
<gene>
    <name evidence="2" type="ORF">H9637_12475</name>
</gene>
<comment type="caution">
    <text evidence="2">The sequence shown here is derived from an EMBL/GenBank/DDBJ whole genome shotgun (WGS) entry which is preliminary data.</text>
</comment>
<evidence type="ECO:0000313" key="2">
    <source>
        <dbReference type="EMBL" id="MBD8047848.1"/>
    </source>
</evidence>
<dbReference type="SUPFAM" id="SSF81301">
    <property type="entry name" value="Nucleotidyltransferase"/>
    <property type="match status" value="1"/>
</dbReference>
<accession>A0ABR8YU94</accession>
<dbReference type="Proteomes" id="UP000627166">
    <property type="component" value="Unassembled WGS sequence"/>
</dbReference>
<proteinExistence type="predicted"/>
<evidence type="ECO:0000259" key="1">
    <source>
        <dbReference type="Pfam" id="PF18765"/>
    </source>
</evidence>
<protein>
    <submittedName>
        <fullName evidence="2">Nucleotidyltransferase domain-containing protein</fullName>
    </submittedName>
</protein>
<organism evidence="2 3">
    <name type="scientific">Clostridium faecium</name>
    <dbReference type="NCBI Taxonomy" id="2762223"/>
    <lineage>
        <taxon>Bacteria</taxon>
        <taxon>Bacillati</taxon>
        <taxon>Bacillota</taxon>
        <taxon>Clostridia</taxon>
        <taxon>Eubacteriales</taxon>
        <taxon>Clostridiaceae</taxon>
        <taxon>Clostridium</taxon>
    </lineage>
</organism>
<dbReference type="Pfam" id="PF18765">
    <property type="entry name" value="Polbeta"/>
    <property type="match status" value="1"/>
</dbReference>
<dbReference type="Gene3D" id="3.30.460.10">
    <property type="entry name" value="Beta Polymerase, domain 2"/>
    <property type="match status" value="1"/>
</dbReference>
<dbReference type="InterPro" id="IPR043519">
    <property type="entry name" value="NT_sf"/>
</dbReference>
<sequence>MDKLQFQEELKKINGIVALSKFGSHGTEYWIDGRSDIDIAVVVKPNISFDDTLYMEDELENILKEYYNYDNIHLTFIMFKDFPTKYARIAVDSNEIYIIDYDFWYDFQHYVLKYARNNREFEKKLKIDEQYTYFGGIIDESIL</sequence>
<evidence type="ECO:0000313" key="3">
    <source>
        <dbReference type="Proteomes" id="UP000627166"/>
    </source>
</evidence>
<dbReference type="InterPro" id="IPR041633">
    <property type="entry name" value="Polbeta"/>
</dbReference>
<dbReference type="EMBL" id="JACSQB010000099">
    <property type="protein sequence ID" value="MBD8047848.1"/>
    <property type="molecule type" value="Genomic_DNA"/>
</dbReference>
<reference evidence="2 3" key="1">
    <citation type="submission" date="2020-08" db="EMBL/GenBank/DDBJ databases">
        <title>A Genomic Blueprint of the Chicken Gut Microbiome.</title>
        <authorList>
            <person name="Gilroy R."/>
            <person name="Ravi A."/>
            <person name="Getino M."/>
            <person name="Pursley I."/>
            <person name="Horton D.L."/>
            <person name="Alikhan N.-F."/>
            <person name="Baker D."/>
            <person name="Gharbi K."/>
            <person name="Hall N."/>
            <person name="Watson M."/>
            <person name="Adriaenssens E.M."/>
            <person name="Foster-Nyarko E."/>
            <person name="Jarju S."/>
            <person name="Secka A."/>
            <person name="Antonio M."/>
            <person name="Oren A."/>
            <person name="Chaudhuri R."/>
            <person name="La Ragione R.M."/>
            <person name="Hildebrand F."/>
            <person name="Pallen M.J."/>
        </authorList>
    </citation>
    <scope>NUCLEOTIDE SEQUENCE [LARGE SCALE GENOMIC DNA]</scope>
    <source>
        <strain evidence="2 3">N37</strain>
    </source>
</reference>
<feature type="domain" description="Polymerase beta nucleotidyltransferase" evidence="1">
    <location>
        <begin position="7"/>
        <end position="64"/>
    </location>
</feature>